<dbReference type="OrthoDB" id="5825164at2759"/>
<evidence type="ECO:0000256" key="1">
    <source>
        <dbReference type="SAM" id="MobiDB-lite"/>
    </source>
</evidence>
<feature type="transmembrane region" description="Helical" evidence="2">
    <location>
        <begin position="244"/>
        <end position="267"/>
    </location>
</feature>
<evidence type="ECO:0000313" key="4">
    <source>
        <dbReference type="EMBL" id="KHN81062.1"/>
    </source>
</evidence>
<dbReference type="OMA" id="ICASIDA"/>
<dbReference type="EMBL" id="JPKZ01001596">
    <property type="protein sequence ID" value="KHN81062.1"/>
    <property type="molecule type" value="Genomic_DNA"/>
</dbReference>
<feature type="transmembrane region" description="Helical" evidence="2">
    <location>
        <begin position="212"/>
        <end position="232"/>
    </location>
</feature>
<feature type="transmembrane region" description="Helical" evidence="2">
    <location>
        <begin position="75"/>
        <end position="97"/>
    </location>
</feature>
<dbReference type="Gene3D" id="1.20.1070.10">
    <property type="entry name" value="Rhodopsin 7-helix transmembrane proteins"/>
    <property type="match status" value="1"/>
</dbReference>
<protein>
    <submittedName>
        <fullName evidence="4">Serpentine receptor class X 45</fullName>
    </submittedName>
</protein>
<keyword evidence="4" id="KW-0675">Receptor</keyword>
<accession>A0A0B2VHW8</accession>
<dbReference type="AlphaFoldDB" id="A0A0B2VHW8"/>
<keyword evidence="5" id="KW-1185">Reference proteome</keyword>
<dbReference type="PANTHER" id="PTHR23017:SF3">
    <property type="entry name" value="G-PROTEIN COUPLED RECEPTORS FAMILY 1 PROFILE DOMAIN-CONTAINING PROTEIN"/>
    <property type="match status" value="1"/>
</dbReference>
<feature type="domain" description="7TM GPCR serpentine receptor class x (Srx)" evidence="3">
    <location>
        <begin position="2"/>
        <end position="266"/>
    </location>
</feature>
<name>A0A0B2VHW8_TOXCA</name>
<dbReference type="SUPFAM" id="SSF81321">
    <property type="entry name" value="Family A G protein-coupled receptor-like"/>
    <property type="match status" value="1"/>
</dbReference>
<keyword evidence="2" id="KW-1133">Transmembrane helix</keyword>
<proteinExistence type="predicted"/>
<feature type="transmembrane region" description="Helical" evidence="2">
    <location>
        <begin position="162"/>
        <end position="181"/>
    </location>
</feature>
<dbReference type="InterPro" id="IPR019430">
    <property type="entry name" value="7TM_GPCR_serpentine_rcpt_Srx"/>
</dbReference>
<keyword evidence="2" id="KW-0472">Membrane</keyword>
<dbReference type="CDD" id="cd00637">
    <property type="entry name" value="7tm_classA_rhodopsin-like"/>
    <property type="match status" value="1"/>
</dbReference>
<organism evidence="4 5">
    <name type="scientific">Toxocara canis</name>
    <name type="common">Canine roundworm</name>
    <dbReference type="NCBI Taxonomy" id="6265"/>
    <lineage>
        <taxon>Eukaryota</taxon>
        <taxon>Metazoa</taxon>
        <taxon>Ecdysozoa</taxon>
        <taxon>Nematoda</taxon>
        <taxon>Chromadorea</taxon>
        <taxon>Rhabditida</taxon>
        <taxon>Spirurina</taxon>
        <taxon>Ascaridomorpha</taxon>
        <taxon>Ascaridoidea</taxon>
        <taxon>Toxocaridae</taxon>
        <taxon>Toxocara</taxon>
    </lineage>
</organism>
<feature type="non-terminal residue" evidence="4">
    <location>
        <position position="1"/>
    </location>
</feature>
<feature type="transmembrane region" description="Helical" evidence="2">
    <location>
        <begin position="27"/>
        <end position="55"/>
    </location>
</feature>
<dbReference type="PANTHER" id="PTHR23017">
    <property type="entry name" value="SERPENTINE RECEPTOR, CLASS X"/>
    <property type="match status" value="1"/>
</dbReference>
<feature type="transmembrane region" description="Helical" evidence="2">
    <location>
        <begin position="109"/>
        <end position="129"/>
    </location>
</feature>
<feature type="region of interest" description="Disordered" evidence="1">
    <location>
        <begin position="285"/>
        <end position="312"/>
    </location>
</feature>
<comment type="caution">
    <text evidence="4">The sequence shown here is derived from an EMBL/GenBank/DDBJ whole genome shotgun (WGS) entry which is preliminary data.</text>
</comment>
<feature type="compositionally biased region" description="Polar residues" evidence="1">
    <location>
        <begin position="299"/>
        <end position="312"/>
    </location>
</feature>
<evidence type="ECO:0000313" key="5">
    <source>
        <dbReference type="Proteomes" id="UP000031036"/>
    </source>
</evidence>
<evidence type="ECO:0000256" key="2">
    <source>
        <dbReference type="SAM" id="Phobius"/>
    </source>
</evidence>
<sequence>EVCSIGVFFNSTFIILMCKTNGFQNSFGIICAGSCTANCIVLLLACSWTVLVLIFDAPLSNSLAARAVGQVTNSMYYASIMMHLFMAVNRFWAIRFPTKYAIHFERKQAVIGVVSICAITLLASIENYFDGCGYLFNVSTYLWQFQNSHCGQILQNYFDLSYSLVTLGAMTVFDLLTLLKLHHYNKQLHKKIIAAPYLNRQNLSARRKEVQLFLQSCACGCIYIVSVLFFHLSPKFITSKWGRFFSLTVVWLCAHSLDGITLVAFHWKYSRNGYAQKESHLQTVIPKQQSTSKRRNSFTRDSTANRSTNFYNSLPDENDCHVSSPVV</sequence>
<keyword evidence="2" id="KW-0812">Transmembrane</keyword>
<gene>
    <name evidence="4" type="primary">srx-45</name>
    <name evidence="4" type="ORF">Tcan_16387</name>
</gene>
<evidence type="ECO:0000259" key="3">
    <source>
        <dbReference type="Pfam" id="PF10328"/>
    </source>
</evidence>
<dbReference type="Pfam" id="PF10328">
    <property type="entry name" value="7TM_GPCR_Srx"/>
    <property type="match status" value="1"/>
</dbReference>
<dbReference type="Proteomes" id="UP000031036">
    <property type="component" value="Unassembled WGS sequence"/>
</dbReference>
<reference evidence="4 5" key="1">
    <citation type="submission" date="2014-11" db="EMBL/GenBank/DDBJ databases">
        <title>Genetic blueprint of the zoonotic pathogen Toxocara canis.</title>
        <authorList>
            <person name="Zhu X.-Q."/>
            <person name="Korhonen P.K."/>
            <person name="Cai H."/>
            <person name="Young N.D."/>
            <person name="Nejsum P."/>
            <person name="von Samson-Himmelstjerna G."/>
            <person name="Boag P.R."/>
            <person name="Tan P."/>
            <person name="Li Q."/>
            <person name="Min J."/>
            <person name="Yang Y."/>
            <person name="Wang X."/>
            <person name="Fang X."/>
            <person name="Hall R.S."/>
            <person name="Hofmann A."/>
            <person name="Sternberg P.W."/>
            <person name="Jex A.R."/>
            <person name="Gasser R.B."/>
        </authorList>
    </citation>
    <scope>NUCLEOTIDE SEQUENCE [LARGE SCALE GENOMIC DNA]</scope>
    <source>
        <strain evidence="4">PN_DK_2014</strain>
    </source>
</reference>